<accession>A0A2P6N162</accession>
<keyword evidence="2" id="KW-0539">Nucleus</keyword>
<dbReference type="EMBL" id="MDYQ01000257">
    <property type="protein sequence ID" value="PRP77706.1"/>
    <property type="molecule type" value="Genomic_DNA"/>
</dbReference>
<feature type="domain" description="SprT-like" evidence="4">
    <location>
        <begin position="41"/>
        <end position="186"/>
    </location>
</feature>
<dbReference type="OrthoDB" id="5236983at2759"/>
<dbReference type="Pfam" id="PF22934">
    <property type="entry name" value="SPRTN_ZBD"/>
    <property type="match status" value="1"/>
</dbReference>
<dbReference type="PANTHER" id="PTHR21220:SF0">
    <property type="entry name" value="DNA-DEPENDENT METALLOPROTEASE SPRTN"/>
    <property type="match status" value="1"/>
</dbReference>
<proteinExistence type="predicted"/>
<feature type="compositionally biased region" description="Basic and acidic residues" evidence="3">
    <location>
        <begin position="226"/>
        <end position="254"/>
    </location>
</feature>
<dbReference type="GO" id="GO:0031593">
    <property type="term" value="F:polyubiquitin modification-dependent protein binding"/>
    <property type="evidence" value="ECO:0007669"/>
    <property type="project" value="TreeGrafter"/>
</dbReference>
<comment type="subcellular location">
    <subcellularLocation>
        <location evidence="1">Nucleus</location>
    </subcellularLocation>
</comment>
<feature type="compositionally biased region" description="Basic and acidic residues" evidence="3">
    <location>
        <begin position="190"/>
        <end position="219"/>
    </location>
</feature>
<evidence type="ECO:0000256" key="2">
    <source>
        <dbReference type="ARBA" id="ARBA00023242"/>
    </source>
</evidence>
<dbReference type="InParanoid" id="A0A2P6N162"/>
<dbReference type="PANTHER" id="PTHR21220">
    <property type="entry name" value="DNA-DEPENDENT METALLOPROTEASE SPRTN"/>
    <property type="match status" value="1"/>
</dbReference>
<reference evidence="5 6" key="1">
    <citation type="journal article" date="2018" name="Genome Biol. Evol.">
        <title>Multiple Roots of Fruiting Body Formation in Amoebozoa.</title>
        <authorList>
            <person name="Hillmann F."/>
            <person name="Forbes G."/>
            <person name="Novohradska S."/>
            <person name="Ferling I."/>
            <person name="Riege K."/>
            <person name="Groth M."/>
            <person name="Westermann M."/>
            <person name="Marz M."/>
            <person name="Spaller T."/>
            <person name="Winckler T."/>
            <person name="Schaap P."/>
            <person name="Glockner G."/>
        </authorList>
    </citation>
    <scope>NUCLEOTIDE SEQUENCE [LARGE SCALE GENOMIC DNA]</scope>
    <source>
        <strain evidence="5 6">Jena</strain>
    </source>
</reference>
<dbReference type="SMART" id="SM00731">
    <property type="entry name" value="SprT"/>
    <property type="match status" value="1"/>
</dbReference>
<dbReference type="GO" id="GO:0003697">
    <property type="term" value="F:single-stranded DNA binding"/>
    <property type="evidence" value="ECO:0007669"/>
    <property type="project" value="InterPro"/>
</dbReference>
<sequence>MSNDDEQLARLLQEEDDLNFLYSMQQQQPSQLTNETEEYDTDIQSLFVHFDQLYFQSKLVAVEVKWSKRMTLCAGLCCYEGRGGMCSIKLSEPLLKYRPRKDMIDTLLHEMIHAFLFVTVSNRDRDGHGEQFQTLMHRVNNYRTHWWKCQGKCGYVLKRSMNRNPGPKDRWWSQHERDCGGNYVKIREPKKENSLTFRQKKEPIKEEKREEEKTEEKIGKTNVIPKRADKKECKKEKKDLETKKREDRDRRDIIDLTAPTQTIRMKEEVMHES</sequence>
<protein>
    <recommendedName>
        <fullName evidence="4">SprT-like domain-containing protein</fullName>
    </recommendedName>
</protein>
<gene>
    <name evidence="5" type="ORF">PROFUN_00567</name>
</gene>
<dbReference type="GO" id="GO:0004222">
    <property type="term" value="F:metalloendopeptidase activity"/>
    <property type="evidence" value="ECO:0007669"/>
    <property type="project" value="InterPro"/>
</dbReference>
<name>A0A2P6N162_9EUKA</name>
<dbReference type="Proteomes" id="UP000241769">
    <property type="component" value="Unassembled WGS sequence"/>
</dbReference>
<evidence type="ECO:0000256" key="3">
    <source>
        <dbReference type="SAM" id="MobiDB-lite"/>
    </source>
</evidence>
<dbReference type="STRING" id="1890364.A0A2P6N162"/>
<dbReference type="InterPro" id="IPR055220">
    <property type="entry name" value="SPRTN_ZBD"/>
</dbReference>
<feature type="region of interest" description="Disordered" evidence="3">
    <location>
        <begin position="190"/>
        <end position="254"/>
    </location>
</feature>
<evidence type="ECO:0000259" key="4">
    <source>
        <dbReference type="SMART" id="SM00731"/>
    </source>
</evidence>
<comment type="caution">
    <text evidence="5">The sequence shown here is derived from an EMBL/GenBank/DDBJ whole genome shotgun (WGS) entry which is preliminary data.</text>
</comment>
<evidence type="ECO:0000313" key="5">
    <source>
        <dbReference type="EMBL" id="PRP77706.1"/>
    </source>
</evidence>
<dbReference type="Pfam" id="PF10263">
    <property type="entry name" value="SprT-like"/>
    <property type="match status" value="1"/>
</dbReference>
<dbReference type="AlphaFoldDB" id="A0A2P6N162"/>
<dbReference type="GO" id="GO:0005634">
    <property type="term" value="C:nucleus"/>
    <property type="evidence" value="ECO:0007669"/>
    <property type="project" value="UniProtKB-SubCell"/>
</dbReference>
<keyword evidence="6" id="KW-1185">Reference proteome</keyword>
<evidence type="ECO:0000313" key="6">
    <source>
        <dbReference type="Proteomes" id="UP000241769"/>
    </source>
</evidence>
<evidence type="ECO:0000256" key="1">
    <source>
        <dbReference type="ARBA" id="ARBA00004123"/>
    </source>
</evidence>
<organism evidence="5 6">
    <name type="scientific">Planoprotostelium fungivorum</name>
    <dbReference type="NCBI Taxonomy" id="1890364"/>
    <lineage>
        <taxon>Eukaryota</taxon>
        <taxon>Amoebozoa</taxon>
        <taxon>Evosea</taxon>
        <taxon>Variosea</taxon>
        <taxon>Cavosteliida</taxon>
        <taxon>Cavosteliaceae</taxon>
        <taxon>Planoprotostelium</taxon>
    </lineage>
</organism>
<dbReference type="InterPro" id="IPR044245">
    <property type="entry name" value="Spartan"/>
</dbReference>
<dbReference type="InterPro" id="IPR006640">
    <property type="entry name" value="SprT-like_domain"/>
</dbReference>
<dbReference type="GO" id="GO:0006974">
    <property type="term" value="P:DNA damage response"/>
    <property type="evidence" value="ECO:0007669"/>
    <property type="project" value="InterPro"/>
</dbReference>